<protein>
    <recommendedName>
        <fullName evidence="3">Thioredoxin domain-containing protein</fullName>
    </recommendedName>
</protein>
<dbReference type="AlphaFoldDB" id="A0A074JF68"/>
<reference evidence="4 5" key="1">
    <citation type="submission" date="2013-07" db="EMBL/GenBank/DDBJ databases">
        <title>Thioclava pacifica DSM 10166 Genome Sequencing.</title>
        <authorList>
            <person name="Lai Q."/>
            <person name="Shao Z."/>
        </authorList>
    </citation>
    <scope>NUCLEOTIDE SEQUENCE [LARGE SCALE GENOMIC DNA]</scope>
    <source>
        <strain evidence="4 5">DSM 10166</strain>
    </source>
</reference>
<dbReference type="eggNOG" id="COG1651">
    <property type="taxonomic scope" value="Bacteria"/>
</dbReference>
<proteinExistence type="inferred from homology"/>
<dbReference type="RefSeq" id="WP_038075909.1">
    <property type="nucleotide sequence ID" value="NZ_AUND01000012.1"/>
</dbReference>
<dbReference type="STRING" id="1353537.TP2_06260"/>
<keyword evidence="5" id="KW-1185">Reference proteome</keyword>
<dbReference type="Pfam" id="PF13462">
    <property type="entry name" value="Thioredoxin_4"/>
    <property type="match status" value="1"/>
</dbReference>
<dbReference type="Gene3D" id="3.40.30.10">
    <property type="entry name" value="Glutaredoxin"/>
    <property type="match status" value="1"/>
</dbReference>
<dbReference type="SUPFAM" id="SSF52833">
    <property type="entry name" value="Thioredoxin-like"/>
    <property type="match status" value="1"/>
</dbReference>
<evidence type="ECO:0000256" key="2">
    <source>
        <dbReference type="ARBA" id="ARBA00005791"/>
    </source>
</evidence>
<name>A0A074JF68_9RHOB</name>
<dbReference type="PANTHER" id="PTHR13887">
    <property type="entry name" value="GLUTATHIONE S-TRANSFERASE KAPPA"/>
    <property type="match status" value="1"/>
</dbReference>
<dbReference type="InterPro" id="IPR036249">
    <property type="entry name" value="Thioredoxin-like_sf"/>
</dbReference>
<organism evidence="4 5">
    <name type="scientific">Thioclava pacifica DSM 10166</name>
    <dbReference type="NCBI Taxonomy" id="1353537"/>
    <lineage>
        <taxon>Bacteria</taxon>
        <taxon>Pseudomonadati</taxon>
        <taxon>Pseudomonadota</taxon>
        <taxon>Alphaproteobacteria</taxon>
        <taxon>Rhodobacterales</taxon>
        <taxon>Paracoccaceae</taxon>
        <taxon>Thioclava</taxon>
    </lineage>
</organism>
<evidence type="ECO:0000256" key="1">
    <source>
        <dbReference type="ARBA" id="ARBA00003565"/>
    </source>
</evidence>
<dbReference type="PANTHER" id="PTHR13887:SF56">
    <property type="entry name" value="THIOREDOXIN-LIKE REDUCTASE RV2466C"/>
    <property type="match status" value="1"/>
</dbReference>
<comment type="function">
    <text evidence="1">May be required for disulfide bond formation in some proteins.</text>
</comment>
<dbReference type="InterPro" id="IPR012336">
    <property type="entry name" value="Thioredoxin-like_fold"/>
</dbReference>
<evidence type="ECO:0000259" key="3">
    <source>
        <dbReference type="PROSITE" id="PS51352"/>
    </source>
</evidence>
<sequence length="226" mass="24745">MSKTLSILGGAAVAGVLAAGGWYASQHSEASLITAAQAQEASADQNAVQTLPDVVLGQEDAPVTVIEYASYTCPHCADWHTEEFPKLKADYIDTGKVKFIQREVYFDKFGLWAGLIAQCGGDMKYYAIANMLYDKQREWIGDGKQQTIVDNLHKIGLQAGLTKDQVTTCMNDEKRAEQLVATYQQNASADKIDATPSFIINGTKYSNMSWSDFKKILDDDLAKAAN</sequence>
<dbReference type="InterPro" id="IPR013766">
    <property type="entry name" value="Thioredoxin_domain"/>
</dbReference>
<feature type="domain" description="Thioredoxin" evidence="3">
    <location>
        <begin position="30"/>
        <end position="222"/>
    </location>
</feature>
<accession>A0A074JF68</accession>
<dbReference type="EMBL" id="AUND01000012">
    <property type="protein sequence ID" value="KEO54530.1"/>
    <property type="molecule type" value="Genomic_DNA"/>
</dbReference>
<comment type="caution">
    <text evidence="4">The sequence shown here is derived from an EMBL/GenBank/DDBJ whole genome shotgun (WGS) entry which is preliminary data.</text>
</comment>
<dbReference type="Proteomes" id="UP000027432">
    <property type="component" value="Unassembled WGS sequence"/>
</dbReference>
<gene>
    <name evidence="4" type="ORF">TP2_06260</name>
</gene>
<dbReference type="OrthoDB" id="8478320at2"/>
<comment type="similarity">
    <text evidence="2">Belongs to the thioredoxin family. DsbA subfamily.</text>
</comment>
<evidence type="ECO:0000313" key="5">
    <source>
        <dbReference type="Proteomes" id="UP000027432"/>
    </source>
</evidence>
<dbReference type="PROSITE" id="PS51352">
    <property type="entry name" value="THIOREDOXIN_2"/>
    <property type="match status" value="1"/>
</dbReference>
<evidence type="ECO:0000313" key="4">
    <source>
        <dbReference type="EMBL" id="KEO54530.1"/>
    </source>
</evidence>